<feature type="compositionally biased region" description="Basic and acidic residues" evidence="1">
    <location>
        <begin position="241"/>
        <end position="256"/>
    </location>
</feature>
<dbReference type="EMBL" id="JAPQFJ010000016">
    <property type="protein sequence ID" value="MCY6959847.1"/>
    <property type="molecule type" value="Genomic_DNA"/>
</dbReference>
<feature type="transmembrane region" description="Helical" evidence="2">
    <location>
        <begin position="618"/>
        <end position="635"/>
    </location>
</feature>
<feature type="region of interest" description="Disordered" evidence="1">
    <location>
        <begin position="512"/>
        <end position="544"/>
    </location>
</feature>
<keyword evidence="4" id="KW-1185">Reference proteome</keyword>
<dbReference type="InterPro" id="IPR014867">
    <property type="entry name" value="Spore_coat_CotH_CotH2/3/7"/>
</dbReference>
<keyword evidence="3" id="KW-0418">Kinase</keyword>
<proteinExistence type="predicted"/>
<evidence type="ECO:0000256" key="2">
    <source>
        <dbReference type="SAM" id="Phobius"/>
    </source>
</evidence>
<gene>
    <name evidence="3" type="ORF">OW729_14595</name>
</gene>
<evidence type="ECO:0000313" key="4">
    <source>
        <dbReference type="Proteomes" id="UP001144612"/>
    </source>
</evidence>
<reference evidence="3" key="1">
    <citation type="submission" date="2022-12" db="EMBL/GenBank/DDBJ databases">
        <title>Clostridium sp. nov., isolated from industrial wastewater.</title>
        <authorList>
            <person name="Jiayan W."/>
        </authorList>
    </citation>
    <scope>NUCLEOTIDE SEQUENCE</scope>
    <source>
        <strain evidence="3">ZC22-4</strain>
    </source>
</reference>
<accession>A0ABT4DC09</accession>
<dbReference type="Pfam" id="PF08757">
    <property type="entry name" value="CotH"/>
    <property type="match status" value="2"/>
</dbReference>
<feature type="region of interest" description="Disordered" evidence="1">
    <location>
        <begin position="214"/>
        <end position="256"/>
    </location>
</feature>
<evidence type="ECO:0000313" key="3">
    <source>
        <dbReference type="EMBL" id="MCY6959847.1"/>
    </source>
</evidence>
<dbReference type="Proteomes" id="UP001144612">
    <property type="component" value="Unassembled WGS sequence"/>
</dbReference>
<keyword evidence="2" id="KW-0812">Transmembrane</keyword>
<evidence type="ECO:0000256" key="1">
    <source>
        <dbReference type="SAM" id="MobiDB-lite"/>
    </source>
</evidence>
<keyword evidence="3" id="KW-0808">Transferase</keyword>
<feature type="compositionally biased region" description="Basic and acidic residues" evidence="1">
    <location>
        <begin position="517"/>
        <end position="535"/>
    </location>
</feature>
<sequence>MNNLIHEKYMGRISIIAMLLAVVFMVSAIFIKPTSKLSNNNSTIKEVLNKEKVTDVKIEINSADWKWLLDNATKEEYRSGNITINGETFHNVGIRPKGNSSLSMVASDDKTDRFSLKIDFGQYVDGQTYHGIRALALNNIISDATYMKEYISYDVFSLLGVSTPEYTYTNISVNGKEWGLYLAVEVIDERFVEKEFGSLEGNLYKPDSMEMNGMGKAGDGVANGEKPPMGDIPKQAPNENAAEKNTGENKEKAEENIAENKEKLDQKQNQPGNIGFNKGGTGGSNLKYIDDKQSSYSTIKESKVFKTTTDKDFDKVIDMIKNLNNGKNIEKYIDVKEVLAYFAVNTFLVNLDSYSGGMYHNYYLYEKDGVFQILPWDLNMSFAGFNMNDSKKAINFPIDTPVTGNLEDAPLIGKLLEVDEYKKIYHDYLKKLVDEYFNNGKFEERINSLDNLISDYVKKDATAFYNYEAYKKSLSQLSVFGKDRTKSIQAQLEGTQPSTTYGSISTTLNLSELGGMSHDKKGKDGGENKENKEDNNPNNMGAMPSQENMKAAMDIIQNTNIEELTSQQKQRLKELGVDENMISTLKNGGADGGKPPMGNRNIAGKNNSGVFRLSKSNIVEIGVSLIVLLGGLIFVRKFKRRK</sequence>
<keyword evidence="2" id="KW-1133">Transmembrane helix</keyword>
<comment type="caution">
    <text evidence="3">The sequence shown here is derived from an EMBL/GenBank/DDBJ whole genome shotgun (WGS) entry which is preliminary data.</text>
</comment>
<organism evidence="3 4">
    <name type="scientific">Clostridium brassicae</name>
    <dbReference type="NCBI Taxonomy" id="2999072"/>
    <lineage>
        <taxon>Bacteria</taxon>
        <taxon>Bacillati</taxon>
        <taxon>Bacillota</taxon>
        <taxon>Clostridia</taxon>
        <taxon>Eubacteriales</taxon>
        <taxon>Clostridiaceae</taxon>
        <taxon>Clostridium</taxon>
    </lineage>
</organism>
<dbReference type="PANTHER" id="PTHR40050:SF1">
    <property type="entry name" value="INNER SPORE COAT PROTEIN H"/>
    <property type="match status" value="1"/>
</dbReference>
<dbReference type="PANTHER" id="PTHR40050">
    <property type="entry name" value="INNER SPORE COAT PROTEIN H"/>
    <property type="match status" value="1"/>
</dbReference>
<name>A0ABT4DC09_9CLOT</name>
<feature type="region of interest" description="Disordered" evidence="1">
    <location>
        <begin position="261"/>
        <end position="280"/>
    </location>
</feature>
<keyword evidence="2" id="KW-0472">Membrane</keyword>
<feature type="transmembrane region" description="Helical" evidence="2">
    <location>
        <begin position="12"/>
        <end position="31"/>
    </location>
</feature>
<dbReference type="GO" id="GO:0016301">
    <property type="term" value="F:kinase activity"/>
    <property type="evidence" value="ECO:0007669"/>
    <property type="project" value="UniProtKB-KW"/>
</dbReference>
<protein>
    <submittedName>
        <fullName evidence="3">CotH kinase family protein</fullName>
    </submittedName>
</protein>